<dbReference type="SUPFAM" id="SSF52540">
    <property type="entry name" value="P-loop containing nucleoside triphosphate hydrolases"/>
    <property type="match status" value="1"/>
</dbReference>
<protein>
    <submittedName>
        <fullName evidence="1">Sulfate/thiosulfate import ATP-binding protein cysA(Sulfate-transporting ATPase)</fullName>
    </submittedName>
</protein>
<evidence type="ECO:0000313" key="1">
    <source>
        <dbReference type="EMBL" id="EGH35586.1"/>
    </source>
</evidence>
<keyword evidence="1" id="KW-0067">ATP-binding</keyword>
<dbReference type="InterPro" id="IPR027417">
    <property type="entry name" value="P-loop_NTPase"/>
</dbReference>
<comment type="caution">
    <text evidence="1">The sequence shown here is derived from an EMBL/GenBank/DDBJ whole genome shotgun (WGS) entry which is preliminary data.</text>
</comment>
<dbReference type="HOGENOM" id="CLU_3244229_0_0_6"/>
<dbReference type="EMBL" id="AEAH01003797">
    <property type="protein sequence ID" value="EGH35586.1"/>
    <property type="molecule type" value="Genomic_DNA"/>
</dbReference>
<feature type="non-terminal residue" evidence="1">
    <location>
        <position position="43"/>
    </location>
</feature>
<dbReference type="GO" id="GO:0005524">
    <property type="term" value="F:ATP binding"/>
    <property type="evidence" value="ECO:0007669"/>
    <property type="project" value="UniProtKB-KW"/>
</dbReference>
<dbReference type="Gene3D" id="3.40.50.300">
    <property type="entry name" value="P-loop containing nucleotide triphosphate hydrolases"/>
    <property type="match status" value="1"/>
</dbReference>
<dbReference type="AlphaFoldDB" id="F3FZE4"/>
<gene>
    <name evidence="1" type="ORF">PSYJA_43816</name>
</gene>
<proteinExistence type="predicted"/>
<evidence type="ECO:0000313" key="2">
    <source>
        <dbReference type="Proteomes" id="UP000004471"/>
    </source>
</evidence>
<reference evidence="1 2" key="1">
    <citation type="journal article" date="2011" name="PLoS Pathog.">
        <title>Dynamic evolution of pathogenicity revealed by sequencing and comparative genomics of 19 Pseudomonas syringae isolates.</title>
        <authorList>
            <person name="Baltrus D.A."/>
            <person name="Nishimura M.T."/>
            <person name="Romanchuk A."/>
            <person name="Chang J.H."/>
            <person name="Mukhtar M.S."/>
            <person name="Cherkis K."/>
            <person name="Roach J."/>
            <person name="Grant S.R."/>
            <person name="Jones C.D."/>
            <person name="Dangl J.L."/>
        </authorList>
    </citation>
    <scope>NUCLEOTIDE SEQUENCE [LARGE SCALE GENOMIC DNA]</scope>
    <source>
        <strain evidence="2">M301072PT</strain>
    </source>
</reference>
<name>F3FZE4_PSESX</name>
<sequence>MAGLETPDDGSIVFHGGDVSGHDVRDRNVGFVFQSFQLLASLN</sequence>
<accession>F3FZE4</accession>
<organism evidence="1 2">
    <name type="scientific">Pseudomonas syringae pv. japonica str. M301072</name>
    <dbReference type="NCBI Taxonomy" id="629262"/>
    <lineage>
        <taxon>Bacteria</taxon>
        <taxon>Pseudomonadati</taxon>
        <taxon>Pseudomonadota</taxon>
        <taxon>Gammaproteobacteria</taxon>
        <taxon>Pseudomonadales</taxon>
        <taxon>Pseudomonadaceae</taxon>
        <taxon>Pseudomonas</taxon>
        <taxon>Pseudomonas syringae</taxon>
    </lineage>
</organism>
<keyword evidence="1" id="KW-0547">Nucleotide-binding</keyword>
<dbReference type="Proteomes" id="UP000004471">
    <property type="component" value="Unassembled WGS sequence"/>
</dbReference>